<sequence length="122" mass="13955">MLLIVWCTNNLIRIFKRVEKVPISIKIMLIGNEMVNTFFNYEHLAPDFFRGRELFRWQTTSLKIWKSCSIIQLTWVFEGPESAEGVCVLGDGYEGVMKPSIQTKESGAWGGAILGALKKQRE</sequence>
<comment type="caution">
    <text evidence="1">The sequence shown here is derived from an EMBL/GenBank/DDBJ whole genome shotgun (WGS) entry which is preliminary data.</text>
</comment>
<gene>
    <name evidence="1" type="ORF">HJG63_010126</name>
</gene>
<protein>
    <submittedName>
        <fullName evidence="1">Uncharacterized protein</fullName>
    </submittedName>
</protein>
<evidence type="ECO:0000313" key="2">
    <source>
        <dbReference type="Proteomes" id="UP000593571"/>
    </source>
</evidence>
<reference evidence="1 2" key="1">
    <citation type="journal article" date="2020" name="Nature">
        <title>Six reference-quality genomes reveal evolution of bat adaptations.</title>
        <authorList>
            <person name="Jebb D."/>
            <person name="Huang Z."/>
            <person name="Pippel M."/>
            <person name="Hughes G.M."/>
            <person name="Lavrichenko K."/>
            <person name="Devanna P."/>
            <person name="Winkler S."/>
            <person name="Jermiin L.S."/>
            <person name="Skirmuntt E.C."/>
            <person name="Katzourakis A."/>
            <person name="Burkitt-Gray L."/>
            <person name="Ray D.A."/>
            <person name="Sullivan K.A.M."/>
            <person name="Roscito J.G."/>
            <person name="Kirilenko B.M."/>
            <person name="Davalos L.M."/>
            <person name="Corthals A.P."/>
            <person name="Power M.L."/>
            <person name="Jones G."/>
            <person name="Ransome R.D."/>
            <person name="Dechmann D.K.N."/>
            <person name="Locatelli A.G."/>
            <person name="Puechmaille S.J."/>
            <person name="Fedrigo O."/>
            <person name="Jarvis E.D."/>
            <person name="Hiller M."/>
            <person name="Vernes S.C."/>
            <person name="Myers E.W."/>
            <person name="Teeling E.C."/>
        </authorList>
    </citation>
    <scope>NUCLEOTIDE SEQUENCE [LARGE SCALE GENOMIC DNA]</scope>
    <source>
        <strain evidence="1">MRouAeg1</strain>
        <tissue evidence="1">Muscle</tissue>
    </source>
</reference>
<accession>A0A7J8JFR6</accession>
<keyword evidence="2" id="KW-1185">Reference proteome</keyword>
<evidence type="ECO:0000313" key="1">
    <source>
        <dbReference type="EMBL" id="KAF6495733.1"/>
    </source>
</evidence>
<name>A0A7J8JFR6_ROUAE</name>
<dbReference type="Proteomes" id="UP000593571">
    <property type="component" value="Unassembled WGS sequence"/>
</dbReference>
<dbReference type="EMBL" id="JACASE010000002">
    <property type="protein sequence ID" value="KAF6495733.1"/>
    <property type="molecule type" value="Genomic_DNA"/>
</dbReference>
<dbReference type="AlphaFoldDB" id="A0A7J8JFR6"/>
<proteinExistence type="predicted"/>
<organism evidence="1 2">
    <name type="scientific">Rousettus aegyptiacus</name>
    <name type="common">Egyptian fruit bat</name>
    <name type="synonym">Pteropus aegyptiacus</name>
    <dbReference type="NCBI Taxonomy" id="9407"/>
    <lineage>
        <taxon>Eukaryota</taxon>
        <taxon>Metazoa</taxon>
        <taxon>Chordata</taxon>
        <taxon>Craniata</taxon>
        <taxon>Vertebrata</taxon>
        <taxon>Euteleostomi</taxon>
        <taxon>Mammalia</taxon>
        <taxon>Eutheria</taxon>
        <taxon>Laurasiatheria</taxon>
        <taxon>Chiroptera</taxon>
        <taxon>Yinpterochiroptera</taxon>
        <taxon>Pteropodoidea</taxon>
        <taxon>Pteropodidae</taxon>
        <taxon>Rousettinae</taxon>
        <taxon>Rousettus</taxon>
    </lineage>
</organism>